<sequence>MVVEEYHVFTGREAVPPDVTRVRIHESLTVIPARAFEGRPIIELDCHDKVEKVEEYAFRHCRSLRLAIMPGVRVVERGAFDQCEALAAVECGKLEIIRDSAFAWCRSLTSINLLSVKIVEGSAFFYCDALTNVEFGKELETIRSRSFFGCTSLERITIPLKDGMISDNAFPWCKNLKHVDLVEGAILHETIAALLLEEWRNDMYREIDAINQILPNGKPNENLRWKAEAIRTWITNVIRNIIDYRVEHYTFLKEATITLELALWKKRLSEINVPGGDEEGRRAKCRVKCGADIVMKNVLPFLELPPYTFGRED</sequence>
<accession>A0AAD8XTK7</accession>
<evidence type="ECO:0000313" key="2">
    <source>
        <dbReference type="Proteomes" id="UP001224775"/>
    </source>
</evidence>
<name>A0AAD8XTK7_9STRA</name>
<dbReference type="AlphaFoldDB" id="A0AAD8XTK7"/>
<dbReference type="SUPFAM" id="SSF52058">
    <property type="entry name" value="L domain-like"/>
    <property type="match status" value="1"/>
</dbReference>
<comment type="caution">
    <text evidence="1">The sequence shown here is derived from an EMBL/GenBank/DDBJ whole genome shotgun (WGS) entry which is preliminary data.</text>
</comment>
<dbReference type="PANTHER" id="PTHR45661">
    <property type="entry name" value="SURFACE ANTIGEN"/>
    <property type="match status" value="1"/>
</dbReference>
<evidence type="ECO:0000313" key="1">
    <source>
        <dbReference type="EMBL" id="KAK1733235.1"/>
    </source>
</evidence>
<dbReference type="Gene3D" id="3.80.10.10">
    <property type="entry name" value="Ribonuclease Inhibitor"/>
    <property type="match status" value="1"/>
</dbReference>
<dbReference type="Proteomes" id="UP001224775">
    <property type="component" value="Unassembled WGS sequence"/>
</dbReference>
<dbReference type="InterPro" id="IPR032675">
    <property type="entry name" value="LRR_dom_sf"/>
</dbReference>
<dbReference type="InterPro" id="IPR053139">
    <property type="entry name" value="Surface_bspA-like"/>
</dbReference>
<proteinExistence type="predicted"/>
<dbReference type="Pfam" id="PF13306">
    <property type="entry name" value="LRR_5"/>
    <property type="match status" value="2"/>
</dbReference>
<protein>
    <recommendedName>
        <fullName evidence="3">Leucine-rich repeat domain-containing protein</fullName>
    </recommendedName>
</protein>
<dbReference type="PANTHER" id="PTHR45661:SF3">
    <property type="entry name" value="IG-LIKE DOMAIN-CONTAINING PROTEIN"/>
    <property type="match status" value="1"/>
</dbReference>
<dbReference type="EMBL" id="JATAAI010000052">
    <property type="protein sequence ID" value="KAK1733235.1"/>
    <property type="molecule type" value="Genomic_DNA"/>
</dbReference>
<keyword evidence="2" id="KW-1185">Reference proteome</keyword>
<dbReference type="InterPro" id="IPR026906">
    <property type="entry name" value="LRR_5"/>
</dbReference>
<evidence type="ECO:0008006" key="3">
    <source>
        <dbReference type="Google" id="ProtNLM"/>
    </source>
</evidence>
<gene>
    <name evidence="1" type="ORF">QTG54_016092</name>
</gene>
<reference evidence="1" key="1">
    <citation type="submission" date="2023-06" db="EMBL/GenBank/DDBJ databases">
        <title>Survivors Of The Sea: Transcriptome response of Skeletonema marinoi to long-term dormancy.</title>
        <authorList>
            <person name="Pinder M.I.M."/>
            <person name="Kourtchenko O."/>
            <person name="Robertson E.K."/>
            <person name="Larsson T."/>
            <person name="Maumus F."/>
            <person name="Osuna-Cruz C.M."/>
            <person name="Vancaester E."/>
            <person name="Stenow R."/>
            <person name="Vandepoele K."/>
            <person name="Ploug H."/>
            <person name="Bruchert V."/>
            <person name="Godhe A."/>
            <person name="Topel M."/>
        </authorList>
    </citation>
    <scope>NUCLEOTIDE SEQUENCE</scope>
    <source>
        <strain evidence="1">R05AC</strain>
    </source>
</reference>
<organism evidence="1 2">
    <name type="scientific">Skeletonema marinoi</name>
    <dbReference type="NCBI Taxonomy" id="267567"/>
    <lineage>
        <taxon>Eukaryota</taxon>
        <taxon>Sar</taxon>
        <taxon>Stramenopiles</taxon>
        <taxon>Ochrophyta</taxon>
        <taxon>Bacillariophyta</taxon>
        <taxon>Coscinodiscophyceae</taxon>
        <taxon>Thalassiosirophycidae</taxon>
        <taxon>Thalassiosirales</taxon>
        <taxon>Skeletonemataceae</taxon>
        <taxon>Skeletonema</taxon>
        <taxon>Skeletonema marinoi-dohrnii complex</taxon>
    </lineage>
</organism>